<dbReference type="SUPFAM" id="SSF54211">
    <property type="entry name" value="Ribosomal protein S5 domain 2-like"/>
    <property type="match status" value="1"/>
</dbReference>
<dbReference type="Pfam" id="PF00009">
    <property type="entry name" value="GTP_EFTU"/>
    <property type="match status" value="1"/>
</dbReference>
<dbReference type="GO" id="GO:0005525">
    <property type="term" value="F:GTP binding"/>
    <property type="evidence" value="ECO:0007669"/>
    <property type="project" value="UniProtKB-UniRule"/>
</dbReference>
<dbReference type="InterPro" id="IPR000640">
    <property type="entry name" value="EFG_V-like"/>
</dbReference>
<dbReference type="FunFam" id="3.30.230.10:FF:000003">
    <property type="entry name" value="Elongation factor G"/>
    <property type="match status" value="1"/>
</dbReference>
<dbReference type="OrthoDB" id="9804431at2"/>
<reference evidence="9 10" key="1">
    <citation type="submission" date="2018-06" db="EMBL/GenBank/DDBJ databases">
        <title>Genomic Encyclopedia of Archaeal and Bacterial Type Strains, Phase II (KMG-II): from individual species to whole genera.</title>
        <authorList>
            <person name="Goeker M."/>
        </authorList>
    </citation>
    <scope>NUCLEOTIDE SEQUENCE [LARGE SCALE GENOMIC DNA]</scope>
    <source>
        <strain evidence="9 10">KACC 16626</strain>
    </source>
</reference>
<dbReference type="InterPro" id="IPR004540">
    <property type="entry name" value="Transl_elong_EFG/EF2"/>
</dbReference>
<comment type="subcellular location">
    <subcellularLocation>
        <location evidence="7">Cytoplasm</location>
    </subcellularLocation>
</comment>
<dbReference type="CDD" id="cd01886">
    <property type="entry name" value="EF-G"/>
    <property type="match status" value="1"/>
</dbReference>
<dbReference type="RefSeq" id="WP_107932287.1">
    <property type="nucleotide sequence ID" value="NZ_CP085009.1"/>
</dbReference>
<keyword evidence="5 7" id="KW-0648">Protein biosynthesis</keyword>
<dbReference type="NCBIfam" id="NF009379">
    <property type="entry name" value="PRK12740.1-3"/>
    <property type="match status" value="1"/>
</dbReference>
<evidence type="ECO:0000256" key="4">
    <source>
        <dbReference type="ARBA" id="ARBA00022768"/>
    </source>
</evidence>
<dbReference type="InterPro" id="IPR035649">
    <property type="entry name" value="EFG_V"/>
</dbReference>
<evidence type="ECO:0000259" key="8">
    <source>
        <dbReference type="PROSITE" id="PS51722"/>
    </source>
</evidence>
<dbReference type="FunFam" id="3.30.70.870:FF:000001">
    <property type="entry name" value="Elongation factor G"/>
    <property type="match status" value="1"/>
</dbReference>
<dbReference type="InterPro" id="IPR035647">
    <property type="entry name" value="EFG_III/V"/>
</dbReference>
<dbReference type="CDD" id="cd16262">
    <property type="entry name" value="EFG_III"/>
    <property type="match status" value="1"/>
</dbReference>
<dbReference type="InterPro" id="IPR000795">
    <property type="entry name" value="T_Tr_GTP-bd_dom"/>
</dbReference>
<proteinExistence type="inferred from homology"/>
<dbReference type="PRINTS" id="PR00315">
    <property type="entry name" value="ELONGATNFCT"/>
</dbReference>
<keyword evidence="3 7" id="KW-0547">Nucleotide-binding</keyword>
<dbReference type="SUPFAM" id="SSF54980">
    <property type="entry name" value="EF-G C-terminal domain-like"/>
    <property type="match status" value="2"/>
</dbReference>
<dbReference type="PANTHER" id="PTHR43261:SF1">
    <property type="entry name" value="RIBOSOME-RELEASING FACTOR 2, MITOCHONDRIAL"/>
    <property type="match status" value="1"/>
</dbReference>
<dbReference type="NCBIfam" id="TIGR00484">
    <property type="entry name" value="EF-G"/>
    <property type="match status" value="1"/>
</dbReference>
<dbReference type="FunFam" id="2.40.30.10:FF:000006">
    <property type="entry name" value="Elongation factor G"/>
    <property type="match status" value="1"/>
</dbReference>
<dbReference type="SUPFAM" id="SSF52540">
    <property type="entry name" value="P-loop containing nucleoside triphosphate hydrolases"/>
    <property type="match status" value="1"/>
</dbReference>
<dbReference type="SUPFAM" id="SSF50447">
    <property type="entry name" value="Translation proteins"/>
    <property type="match status" value="1"/>
</dbReference>
<sequence>MKREFSLENTRNIGIMAHIDAGKTTTTERILYYTGKIHKIGETHEGASQMDWMEQEQERGITITSAATTAAWNGHRVNIIDTPGHVDFTVEVERSLRVLDGAVTVLDAQSGVEPQTETVWRQATTYGVPRIVFVNKMDKIGADFLYSVGTLKDRLQANAHPIQLPIGAEDEFEAIIDLVEMKAIFYGNDLGTDIQVREIPEEFKAQAEEYREKLVEAVAELDEELMEKYFAGEEITLEELKAGIRKATLSVQFYPVICGTAFKNKGVQLMLDAVIDYLPAPTDVEAIKGIDPDTGDEIVRHSDDSEPFSALAFKVMTDPYVGKLTFFRVYSGVLESGSYVQNSTKGKRERVGRILQMHANSREEIAKVYSGDIAAAVGLKDTTTGDTLCEEKNLVILESMEFPEPVISLSVEPKSKADQDKMGQALQKLQEEDPTFRAHTDQETGQTIISGMGELHLDILVDRMKREFKVEANVGAPQVSYRETFRGSAQVQGKFTRQSGGRGQYGDVWIEFSPNEEGKGFEFENAIVGGVVPREYIPAVEAGLRDSLDRGVIAGYPLIDIKARLFDGSYHDVDSNEMAFKIAASMALKAAASKCNPVLLEPIMKVEVVIPEEYLGDIMGNITSRRGRVEGMEARGNAQVVRAMVPLAEMFGYATTLRSATQGRGVFSMVFDHYEDVPKSISEEIVKKNKGE</sequence>
<protein>
    <recommendedName>
        <fullName evidence="2 7">Elongation factor G</fullName>
        <shortName evidence="7">EF-G</shortName>
    </recommendedName>
</protein>
<accession>A0A318TT91</accession>
<dbReference type="GO" id="GO:0032790">
    <property type="term" value="P:ribosome disassembly"/>
    <property type="evidence" value="ECO:0007669"/>
    <property type="project" value="TreeGrafter"/>
</dbReference>
<dbReference type="Gene3D" id="3.30.70.870">
    <property type="entry name" value="Elongation Factor G (Translational Gtpase), domain 3"/>
    <property type="match status" value="1"/>
</dbReference>
<dbReference type="InterPro" id="IPR005225">
    <property type="entry name" value="Small_GTP-bd"/>
</dbReference>
<dbReference type="Proteomes" id="UP000247416">
    <property type="component" value="Unassembled WGS sequence"/>
</dbReference>
<dbReference type="AlphaFoldDB" id="A0A318TT91"/>
<feature type="binding site" evidence="7">
    <location>
        <begin position="135"/>
        <end position="138"/>
    </location>
    <ligand>
        <name>GTP</name>
        <dbReference type="ChEBI" id="CHEBI:37565"/>
    </ligand>
</feature>
<keyword evidence="4 7" id="KW-0251">Elongation factor</keyword>
<dbReference type="EMBL" id="QJTJ01000003">
    <property type="protein sequence ID" value="PYF08002.1"/>
    <property type="molecule type" value="Genomic_DNA"/>
</dbReference>
<dbReference type="CDD" id="cd03713">
    <property type="entry name" value="EFG_mtEFG_C"/>
    <property type="match status" value="1"/>
</dbReference>
<dbReference type="PROSITE" id="PS51722">
    <property type="entry name" value="G_TR_2"/>
    <property type="match status" value="1"/>
</dbReference>
<dbReference type="SMART" id="SM00889">
    <property type="entry name" value="EFG_IV"/>
    <property type="match status" value="1"/>
</dbReference>
<keyword evidence="7" id="KW-0963">Cytoplasm</keyword>
<dbReference type="InterPro" id="IPR027417">
    <property type="entry name" value="P-loop_NTPase"/>
</dbReference>
<evidence type="ECO:0000256" key="6">
    <source>
        <dbReference type="ARBA" id="ARBA00023134"/>
    </source>
</evidence>
<dbReference type="InterPro" id="IPR009022">
    <property type="entry name" value="EFG_III"/>
</dbReference>
<dbReference type="InterPro" id="IPR014721">
    <property type="entry name" value="Ribsml_uS5_D2-typ_fold_subgr"/>
</dbReference>
<dbReference type="Gene3D" id="3.40.50.300">
    <property type="entry name" value="P-loop containing nucleotide triphosphate hydrolases"/>
    <property type="match status" value="1"/>
</dbReference>
<dbReference type="GO" id="GO:0003746">
    <property type="term" value="F:translation elongation factor activity"/>
    <property type="evidence" value="ECO:0007669"/>
    <property type="project" value="UniProtKB-UniRule"/>
</dbReference>
<keyword evidence="6 7" id="KW-0342">GTP-binding</keyword>
<evidence type="ECO:0000256" key="7">
    <source>
        <dbReference type="HAMAP-Rule" id="MF_00054"/>
    </source>
</evidence>
<dbReference type="InterPro" id="IPR031157">
    <property type="entry name" value="G_TR_CS"/>
</dbReference>
<evidence type="ECO:0000256" key="3">
    <source>
        <dbReference type="ARBA" id="ARBA00022741"/>
    </source>
</evidence>
<dbReference type="GO" id="GO:0005737">
    <property type="term" value="C:cytoplasm"/>
    <property type="evidence" value="ECO:0007669"/>
    <property type="project" value="UniProtKB-SubCell"/>
</dbReference>
<dbReference type="PANTHER" id="PTHR43261">
    <property type="entry name" value="TRANSLATION ELONGATION FACTOR G-RELATED"/>
    <property type="match status" value="1"/>
</dbReference>
<comment type="similarity">
    <text evidence="1 7">Belongs to the TRAFAC class translation factor GTPase superfamily. Classic translation factor GTPase family. EF-G/EF-2 subfamily.</text>
</comment>
<dbReference type="CDD" id="cd04088">
    <property type="entry name" value="EFG_mtEFG_II"/>
    <property type="match status" value="1"/>
</dbReference>
<dbReference type="NCBIfam" id="TIGR00231">
    <property type="entry name" value="small_GTP"/>
    <property type="match status" value="1"/>
</dbReference>
<dbReference type="Pfam" id="PF03144">
    <property type="entry name" value="GTP_EFTU_D2"/>
    <property type="match status" value="1"/>
</dbReference>
<evidence type="ECO:0000313" key="10">
    <source>
        <dbReference type="Proteomes" id="UP000247416"/>
    </source>
</evidence>
<keyword evidence="10" id="KW-1185">Reference proteome</keyword>
<dbReference type="FunFam" id="3.30.70.240:FF:000001">
    <property type="entry name" value="Elongation factor G"/>
    <property type="match status" value="1"/>
</dbReference>
<gene>
    <name evidence="7" type="primary">fusA</name>
    <name evidence="9" type="ORF">BJ095_103171</name>
</gene>
<comment type="caution">
    <text evidence="9">The sequence shown here is derived from an EMBL/GenBank/DDBJ whole genome shotgun (WGS) entry which is preliminary data.</text>
</comment>
<dbReference type="Gene3D" id="2.40.30.10">
    <property type="entry name" value="Translation factors"/>
    <property type="match status" value="1"/>
</dbReference>
<evidence type="ECO:0000256" key="1">
    <source>
        <dbReference type="ARBA" id="ARBA00005870"/>
    </source>
</evidence>
<evidence type="ECO:0000256" key="2">
    <source>
        <dbReference type="ARBA" id="ARBA00017872"/>
    </source>
</evidence>
<name>A0A318TT91_9BACL</name>
<dbReference type="CDD" id="cd01434">
    <property type="entry name" value="EFG_mtEFG1_IV"/>
    <property type="match status" value="1"/>
</dbReference>
<evidence type="ECO:0000256" key="5">
    <source>
        <dbReference type="ARBA" id="ARBA00022917"/>
    </source>
</evidence>
<dbReference type="InterPro" id="IPR005517">
    <property type="entry name" value="Transl_elong_EFG/EF2_IV"/>
</dbReference>
<dbReference type="PROSITE" id="PS00301">
    <property type="entry name" value="G_TR_1"/>
    <property type="match status" value="1"/>
</dbReference>
<dbReference type="Pfam" id="PF03764">
    <property type="entry name" value="EFG_IV"/>
    <property type="match status" value="1"/>
</dbReference>
<dbReference type="Pfam" id="PF00679">
    <property type="entry name" value="EFG_C"/>
    <property type="match status" value="1"/>
</dbReference>
<dbReference type="InterPro" id="IPR020568">
    <property type="entry name" value="Ribosomal_Su5_D2-typ_SF"/>
</dbReference>
<dbReference type="NCBIfam" id="NF009381">
    <property type="entry name" value="PRK12740.1-5"/>
    <property type="match status" value="1"/>
</dbReference>
<dbReference type="Pfam" id="PF14492">
    <property type="entry name" value="EFG_III"/>
    <property type="match status" value="1"/>
</dbReference>
<dbReference type="Gene3D" id="3.30.70.240">
    <property type="match status" value="1"/>
</dbReference>
<dbReference type="HAMAP" id="MF_00054_B">
    <property type="entry name" value="EF_G_EF_2_B"/>
    <property type="match status" value="1"/>
</dbReference>
<evidence type="ECO:0000313" key="9">
    <source>
        <dbReference type="EMBL" id="PYF08002.1"/>
    </source>
</evidence>
<dbReference type="GO" id="GO:0003924">
    <property type="term" value="F:GTPase activity"/>
    <property type="evidence" value="ECO:0007669"/>
    <property type="project" value="InterPro"/>
</dbReference>
<dbReference type="InterPro" id="IPR041095">
    <property type="entry name" value="EFG_II"/>
</dbReference>
<comment type="function">
    <text evidence="7">Catalyzes the GTP-dependent ribosomal translocation step during translation elongation. During this step, the ribosome changes from the pre-translocational (PRE) to the post-translocational (POST) state as the newly formed A-site-bound peptidyl-tRNA and P-site-bound deacylated tRNA move to the P and E sites, respectively. Catalyzes the coordinated movement of the two tRNA molecules, the mRNA and conformational changes in the ribosome.</text>
</comment>
<dbReference type="FunFam" id="3.40.50.300:FF:000029">
    <property type="entry name" value="Elongation factor G"/>
    <property type="match status" value="1"/>
</dbReference>
<dbReference type="InterPro" id="IPR004161">
    <property type="entry name" value="EFTu-like_2"/>
</dbReference>
<dbReference type="InterPro" id="IPR047872">
    <property type="entry name" value="EFG_IV"/>
</dbReference>
<dbReference type="SMART" id="SM00838">
    <property type="entry name" value="EFG_C"/>
    <property type="match status" value="1"/>
</dbReference>
<feature type="binding site" evidence="7">
    <location>
        <begin position="81"/>
        <end position="85"/>
    </location>
    <ligand>
        <name>GTP</name>
        <dbReference type="ChEBI" id="CHEBI:37565"/>
    </ligand>
</feature>
<dbReference type="Gene3D" id="3.30.230.10">
    <property type="match status" value="1"/>
</dbReference>
<organism evidence="9 10">
    <name type="scientific">Ureibacillus chungkukjangi</name>
    <dbReference type="NCBI Taxonomy" id="1202712"/>
    <lineage>
        <taxon>Bacteria</taxon>
        <taxon>Bacillati</taxon>
        <taxon>Bacillota</taxon>
        <taxon>Bacilli</taxon>
        <taxon>Bacillales</taxon>
        <taxon>Caryophanaceae</taxon>
        <taxon>Ureibacillus</taxon>
    </lineage>
</organism>
<feature type="binding site" evidence="7">
    <location>
        <begin position="17"/>
        <end position="24"/>
    </location>
    <ligand>
        <name>GTP</name>
        <dbReference type="ChEBI" id="CHEBI:37565"/>
    </ligand>
</feature>
<dbReference type="InterPro" id="IPR009000">
    <property type="entry name" value="Transl_B-barrel_sf"/>
</dbReference>
<feature type="domain" description="Tr-type G" evidence="8">
    <location>
        <begin position="8"/>
        <end position="282"/>
    </location>
</feature>